<dbReference type="InterPro" id="IPR036396">
    <property type="entry name" value="Cyt_P450_sf"/>
</dbReference>
<keyword evidence="6" id="KW-0408">Iron</keyword>
<dbReference type="InterPro" id="IPR002401">
    <property type="entry name" value="Cyt_P450_E_grp-I"/>
</dbReference>
<dbReference type="EMBL" id="KR012858">
    <property type="protein sequence ID" value="ALD15933.1"/>
    <property type="molecule type" value="mRNA"/>
</dbReference>
<name>A0A0M4HF32_9CUCU</name>
<evidence type="ECO:0000256" key="6">
    <source>
        <dbReference type="ARBA" id="ARBA00023004"/>
    </source>
</evidence>
<dbReference type="PANTHER" id="PTHR24279">
    <property type="entry name" value="CYTOCHROME P450"/>
    <property type="match status" value="1"/>
</dbReference>
<dbReference type="AlphaFoldDB" id="A0A0M4HF32"/>
<organism evidence="8">
    <name type="scientific">Dendroctonus armandi</name>
    <dbReference type="NCBI Taxonomy" id="77159"/>
    <lineage>
        <taxon>Eukaryota</taxon>
        <taxon>Metazoa</taxon>
        <taxon>Ecdysozoa</taxon>
        <taxon>Arthropoda</taxon>
        <taxon>Hexapoda</taxon>
        <taxon>Insecta</taxon>
        <taxon>Pterygota</taxon>
        <taxon>Neoptera</taxon>
        <taxon>Endopterygota</taxon>
        <taxon>Coleoptera</taxon>
        <taxon>Polyphaga</taxon>
        <taxon>Cucujiformia</taxon>
        <taxon>Curculionidae</taxon>
        <taxon>Scolytinae</taxon>
        <taxon>Dendroctonus</taxon>
    </lineage>
</organism>
<dbReference type="GO" id="GO:0016705">
    <property type="term" value="F:oxidoreductase activity, acting on paired donors, with incorporation or reduction of molecular oxygen"/>
    <property type="evidence" value="ECO:0007669"/>
    <property type="project" value="InterPro"/>
</dbReference>
<dbReference type="InterPro" id="IPR050479">
    <property type="entry name" value="CYP11_CYP27_families"/>
</dbReference>
<proteinExistence type="evidence at transcript level"/>
<evidence type="ECO:0000256" key="4">
    <source>
        <dbReference type="ARBA" id="ARBA00022723"/>
    </source>
</evidence>
<reference evidence="8" key="1">
    <citation type="journal article" date="2015" name="Insect Biochem. Mol. Biol.">
        <title>Cytochrome P450s from the Chinese white pine beetle, Dendroctonus armandi (Curculionidae: Scolytinae): Expression profiles of different stages and responses to host allelochemicals.</title>
        <authorList>
            <person name="Dai L."/>
            <person name="Ma M."/>
            <person name="Wang C."/>
            <person name="Shi Q."/>
            <person name="Zhang R."/>
            <person name="Chen H."/>
        </authorList>
    </citation>
    <scope>NUCLEOTIDE SEQUENCE</scope>
</reference>
<evidence type="ECO:0000256" key="1">
    <source>
        <dbReference type="ARBA" id="ARBA00001971"/>
    </source>
</evidence>
<dbReference type="InterPro" id="IPR001128">
    <property type="entry name" value="Cyt_P450"/>
</dbReference>
<dbReference type="PRINTS" id="PR00385">
    <property type="entry name" value="P450"/>
</dbReference>
<dbReference type="GO" id="GO:0004497">
    <property type="term" value="F:monooxygenase activity"/>
    <property type="evidence" value="ECO:0007669"/>
    <property type="project" value="UniProtKB-KW"/>
</dbReference>
<gene>
    <name evidence="8" type="primary">CYP315A1</name>
</gene>
<evidence type="ECO:0000256" key="7">
    <source>
        <dbReference type="ARBA" id="ARBA00023033"/>
    </source>
</evidence>
<accession>A0A0M4HF32</accession>
<comment type="similarity">
    <text evidence="2">Belongs to the cytochrome P450 family.</text>
</comment>
<evidence type="ECO:0000256" key="3">
    <source>
        <dbReference type="ARBA" id="ARBA00022617"/>
    </source>
</evidence>
<dbReference type="PANTHER" id="PTHR24279:SF120">
    <property type="entry name" value="CYTOCHROME P450"/>
    <property type="match status" value="1"/>
</dbReference>
<keyword evidence="5" id="KW-0560">Oxidoreductase</keyword>
<dbReference type="Gene3D" id="1.10.630.10">
    <property type="entry name" value="Cytochrome P450"/>
    <property type="match status" value="1"/>
</dbReference>
<protein>
    <submittedName>
        <fullName evidence="8">Cytochrome P450</fullName>
    </submittedName>
</protein>
<evidence type="ECO:0000256" key="2">
    <source>
        <dbReference type="ARBA" id="ARBA00010617"/>
    </source>
</evidence>
<dbReference type="GO" id="GO:0005506">
    <property type="term" value="F:iron ion binding"/>
    <property type="evidence" value="ECO:0007669"/>
    <property type="project" value="InterPro"/>
</dbReference>
<comment type="cofactor">
    <cofactor evidence="1">
        <name>heme</name>
        <dbReference type="ChEBI" id="CHEBI:30413"/>
    </cofactor>
</comment>
<keyword evidence="4" id="KW-0479">Metal-binding</keyword>
<dbReference type="PRINTS" id="PR00463">
    <property type="entry name" value="EP450I"/>
</dbReference>
<evidence type="ECO:0000313" key="8">
    <source>
        <dbReference type="EMBL" id="ALD15933.1"/>
    </source>
</evidence>
<keyword evidence="7" id="KW-0503">Monooxygenase</keyword>
<dbReference type="Pfam" id="PF00067">
    <property type="entry name" value="p450"/>
    <property type="match status" value="1"/>
</dbReference>
<evidence type="ECO:0000256" key="5">
    <source>
        <dbReference type="ARBA" id="ARBA00023002"/>
    </source>
</evidence>
<keyword evidence="3" id="KW-0349">Heme</keyword>
<dbReference type="GO" id="GO:0020037">
    <property type="term" value="F:heme binding"/>
    <property type="evidence" value="ECO:0007669"/>
    <property type="project" value="InterPro"/>
</dbReference>
<dbReference type="SUPFAM" id="SSF48264">
    <property type="entry name" value="Cytochrome P450"/>
    <property type="match status" value="1"/>
</dbReference>
<sequence length="426" mass="47895">MFYAPRGQRFAHWSCRFIRTMPAPKGLPVFGTTLSLMMAGSSPKLHRYIDARHHQLGPIFQESIGPVPCVFVADPADMRLVFAKEGKYPRHLLPEAWTVYNQLHNVSRGLFFMDGVEWLHFRRLLNPVLLKGDQEWLRQSCGPPVERLLAQICAAPDKPPIRQLLYYWSLEVIVSVLIGSEQYCLWRSRLADQIGLLASCVHEVFETSAKMTLIPAGLASKCRLPRWKRFEGAATTALKAATDLVETLESNQGLLGRVQGQMTVNELAKIVADLILAAGDTTAFSMEWLLYLVAKHPEVQSRLKAEPPESAYLRNTVKEGLRLYPVAPFLTRILSEDIRIKGFDIPAGTVLILSIFTSGRDPASFPDPHRFDPERWADGRARRSASLPFAMGARCAPTRIRFGIFENWFLGRASGASWPNISSKPR</sequence>